<evidence type="ECO:0000313" key="10">
    <source>
        <dbReference type="Proteomes" id="UP000476176"/>
    </source>
</evidence>
<comment type="caution">
    <text evidence="5">The sequence shown here is derived from an EMBL/GenBank/DDBJ whole genome shotgun (WGS) entry which is preliminary data.</text>
</comment>
<dbReference type="Proteomes" id="UP000441208">
    <property type="component" value="Unassembled WGS sequence"/>
</dbReference>
<evidence type="ECO:0000313" key="9">
    <source>
        <dbReference type="Proteomes" id="UP000441208"/>
    </source>
</evidence>
<protein>
    <recommendedName>
        <fullName evidence="12">Pectate lyase</fullName>
    </recommendedName>
</protein>
<dbReference type="EMBL" id="QXFZ01000852">
    <property type="protein sequence ID" value="KAE9102995.1"/>
    <property type="molecule type" value="Genomic_DNA"/>
</dbReference>
<gene>
    <name evidence="5" type="ORF">PF002_g24624</name>
    <name evidence="4" type="ORF">PF004_g22419</name>
    <name evidence="2" type="ORF">PF006_g24504</name>
    <name evidence="3" type="ORF">PF007_g14556</name>
    <name evidence="6" type="ORF">PF008_g22991</name>
</gene>
<evidence type="ECO:0000256" key="1">
    <source>
        <dbReference type="SAM" id="SignalP"/>
    </source>
</evidence>
<dbReference type="EMBL" id="QXGD01002271">
    <property type="protein sequence ID" value="KAE9190978.1"/>
    <property type="molecule type" value="Genomic_DNA"/>
</dbReference>
<proteinExistence type="predicted"/>
<feature type="signal peptide" evidence="1">
    <location>
        <begin position="1"/>
        <end position="18"/>
    </location>
</feature>
<sequence length="69" mass="6917">MTSGSLLVAWASTGSASARCAACANRISVSAATRASTAVVAVRVTSGTSIVTKYNSLDTKSIPNGHAIF</sequence>
<evidence type="ECO:0000313" key="7">
    <source>
        <dbReference type="Proteomes" id="UP000440367"/>
    </source>
</evidence>
<accession>A0A6A3X1F4</accession>
<evidence type="ECO:0000313" key="2">
    <source>
        <dbReference type="EMBL" id="KAE9093159.1"/>
    </source>
</evidence>
<dbReference type="Proteomes" id="UP000486351">
    <property type="component" value="Unassembled WGS sequence"/>
</dbReference>
<reference evidence="7 8" key="1">
    <citation type="submission" date="2018-08" db="EMBL/GenBank/DDBJ databases">
        <title>Genomic investigation of the strawberry pathogen Phytophthora fragariae indicates pathogenicity is determined by transcriptional variation in three key races.</title>
        <authorList>
            <person name="Adams T.M."/>
            <person name="Armitage A.D."/>
            <person name="Sobczyk M.K."/>
            <person name="Bates H.J."/>
            <person name="Dunwell J.M."/>
            <person name="Nellist C.F."/>
            <person name="Harrison R.J."/>
        </authorList>
    </citation>
    <scope>NUCLEOTIDE SEQUENCE [LARGE SCALE GENOMIC DNA]</scope>
    <source>
        <strain evidence="5 7">BC-1</strain>
        <strain evidence="4 10">BC-23</strain>
        <strain evidence="2 8">NOV-5</strain>
        <strain evidence="3 9">NOV-71</strain>
        <strain evidence="6 11">NOV-77</strain>
    </source>
</reference>
<dbReference type="AlphaFoldDB" id="A0A6A3X1F4"/>
<dbReference type="Proteomes" id="UP000440732">
    <property type="component" value="Unassembled WGS sequence"/>
</dbReference>
<keyword evidence="1" id="KW-0732">Signal</keyword>
<dbReference type="EMBL" id="QXFY01002246">
    <property type="protein sequence ID" value="KAE9300511.1"/>
    <property type="molecule type" value="Genomic_DNA"/>
</dbReference>
<evidence type="ECO:0000313" key="6">
    <source>
        <dbReference type="EMBL" id="KAE9300511.1"/>
    </source>
</evidence>
<dbReference type="EMBL" id="QXGA01002712">
    <property type="protein sequence ID" value="KAE9093159.1"/>
    <property type="molecule type" value="Genomic_DNA"/>
</dbReference>
<dbReference type="EMBL" id="QXGC01002244">
    <property type="protein sequence ID" value="KAE9188728.1"/>
    <property type="molecule type" value="Genomic_DNA"/>
</dbReference>
<evidence type="ECO:0000313" key="3">
    <source>
        <dbReference type="EMBL" id="KAE9102995.1"/>
    </source>
</evidence>
<evidence type="ECO:0000313" key="4">
    <source>
        <dbReference type="EMBL" id="KAE9188728.1"/>
    </source>
</evidence>
<evidence type="ECO:0000313" key="8">
    <source>
        <dbReference type="Proteomes" id="UP000440732"/>
    </source>
</evidence>
<evidence type="ECO:0008006" key="12">
    <source>
        <dbReference type="Google" id="ProtNLM"/>
    </source>
</evidence>
<dbReference type="Proteomes" id="UP000440367">
    <property type="component" value="Unassembled WGS sequence"/>
</dbReference>
<name>A0A6A3X1F4_9STRA</name>
<evidence type="ECO:0000313" key="5">
    <source>
        <dbReference type="EMBL" id="KAE9190978.1"/>
    </source>
</evidence>
<evidence type="ECO:0000313" key="11">
    <source>
        <dbReference type="Proteomes" id="UP000486351"/>
    </source>
</evidence>
<feature type="chain" id="PRO_5036166571" description="Pectate lyase" evidence="1">
    <location>
        <begin position="19"/>
        <end position="69"/>
    </location>
</feature>
<dbReference type="Proteomes" id="UP000476176">
    <property type="component" value="Unassembled WGS sequence"/>
</dbReference>
<organism evidence="5 7">
    <name type="scientific">Phytophthora fragariae</name>
    <dbReference type="NCBI Taxonomy" id="53985"/>
    <lineage>
        <taxon>Eukaryota</taxon>
        <taxon>Sar</taxon>
        <taxon>Stramenopiles</taxon>
        <taxon>Oomycota</taxon>
        <taxon>Peronosporomycetes</taxon>
        <taxon>Peronosporales</taxon>
        <taxon>Peronosporaceae</taxon>
        <taxon>Phytophthora</taxon>
    </lineage>
</organism>